<comment type="caution">
    <text evidence="14">The sequence shown here is derived from an EMBL/GenBank/DDBJ whole genome shotgun (WGS) entry which is preliminary data.</text>
</comment>
<keyword evidence="6 11" id="KW-0547">Nucleotide-binding</keyword>
<dbReference type="GO" id="GO:0004326">
    <property type="term" value="F:tetrahydrofolylpolyglutamate synthase activity"/>
    <property type="evidence" value="ECO:0007669"/>
    <property type="project" value="UniProtKB-EC"/>
</dbReference>
<dbReference type="GO" id="GO:0008841">
    <property type="term" value="F:dihydrofolate synthase activity"/>
    <property type="evidence" value="ECO:0007669"/>
    <property type="project" value="TreeGrafter"/>
</dbReference>
<dbReference type="Pfam" id="PF02875">
    <property type="entry name" value="Mur_ligase_C"/>
    <property type="match status" value="1"/>
</dbReference>
<keyword evidence="7 11" id="KW-0067">ATP-binding</keyword>
<evidence type="ECO:0000256" key="3">
    <source>
        <dbReference type="ARBA" id="ARBA00013025"/>
    </source>
</evidence>
<evidence type="ECO:0000256" key="11">
    <source>
        <dbReference type="PIRNR" id="PIRNR001563"/>
    </source>
</evidence>
<dbReference type="PROSITE" id="PS01012">
    <property type="entry name" value="FOLYLPOLYGLU_SYNT_2"/>
    <property type="match status" value="1"/>
</dbReference>
<evidence type="ECO:0000256" key="9">
    <source>
        <dbReference type="ARBA" id="ARBA00030592"/>
    </source>
</evidence>
<evidence type="ECO:0000313" key="14">
    <source>
        <dbReference type="EMBL" id="MCM1988381.1"/>
    </source>
</evidence>
<dbReference type="RefSeq" id="WP_250857250.1">
    <property type="nucleotide sequence ID" value="NZ_JAGSOJ010000001.1"/>
</dbReference>
<dbReference type="SUPFAM" id="SSF53623">
    <property type="entry name" value="MurD-like peptide ligases, catalytic domain"/>
    <property type="match status" value="1"/>
</dbReference>
<dbReference type="GO" id="GO:0005524">
    <property type="term" value="F:ATP binding"/>
    <property type="evidence" value="ECO:0007669"/>
    <property type="project" value="UniProtKB-KW"/>
</dbReference>
<comment type="catalytic activity">
    <reaction evidence="10">
        <text>(6S)-5,6,7,8-tetrahydrofolyl-(gamma-L-Glu)(n) + L-glutamate + ATP = (6S)-5,6,7,8-tetrahydrofolyl-(gamma-L-Glu)(n+1) + ADP + phosphate + H(+)</text>
        <dbReference type="Rhea" id="RHEA:10580"/>
        <dbReference type="Rhea" id="RHEA-COMP:14738"/>
        <dbReference type="Rhea" id="RHEA-COMP:14740"/>
        <dbReference type="ChEBI" id="CHEBI:15378"/>
        <dbReference type="ChEBI" id="CHEBI:29985"/>
        <dbReference type="ChEBI" id="CHEBI:30616"/>
        <dbReference type="ChEBI" id="CHEBI:43474"/>
        <dbReference type="ChEBI" id="CHEBI:141005"/>
        <dbReference type="ChEBI" id="CHEBI:456216"/>
        <dbReference type="EC" id="6.3.2.17"/>
    </reaction>
</comment>
<dbReference type="PANTHER" id="PTHR11136:SF0">
    <property type="entry name" value="DIHYDROFOLATE SYNTHETASE-RELATED"/>
    <property type="match status" value="1"/>
</dbReference>
<organism evidence="14 15">
    <name type="scientific">Oceanirhabdus seepicola</name>
    <dbReference type="NCBI Taxonomy" id="2828781"/>
    <lineage>
        <taxon>Bacteria</taxon>
        <taxon>Bacillati</taxon>
        <taxon>Bacillota</taxon>
        <taxon>Clostridia</taxon>
        <taxon>Eubacteriales</taxon>
        <taxon>Clostridiaceae</taxon>
        <taxon>Oceanirhabdus</taxon>
    </lineage>
</organism>
<dbReference type="Gene3D" id="3.90.190.20">
    <property type="entry name" value="Mur ligase, C-terminal domain"/>
    <property type="match status" value="1"/>
</dbReference>
<dbReference type="InterPro" id="IPR036565">
    <property type="entry name" value="Mur-like_cat_sf"/>
</dbReference>
<dbReference type="InterPro" id="IPR018109">
    <property type="entry name" value="Folylpolyglutamate_synth_CS"/>
</dbReference>
<evidence type="ECO:0000259" key="12">
    <source>
        <dbReference type="Pfam" id="PF02875"/>
    </source>
</evidence>
<dbReference type="Gene3D" id="3.40.1190.10">
    <property type="entry name" value="Mur-like, catalytic domain"/>
    <property type="match status" value="1"/>
</dbReference>
<keyword evidence="15" id="KW-1185">Reference proteome</keyword>
<dbReference type="AlphaFoldDB" id="A0A9J6NXM6"/>
<dbReference type="Proteomes" id="UP001056429">
    <property type="component" value="Unassembled WGS sequence"/>
</dbReference>
<dbReference type="FunFam" id="3.40.1190.10:FF:000011">
    <property type="entry name" value="Folylpolyglutamate synthase/dihydrofolate synthase"/>
    <property type="match status" value="1"/>
</dbReference>
<evidence type="ECO:0000256" key="10">
    <source>
        <dbReference type="ARBA" id="ARBA00047493"/>
    </source>
</evidence>
<keyword evidence="4 11" id="KW-0436">Ligase</keyword>
<dbReference type="NCBIfam" id="TIGR01499">
    <property type="entry name" value="folC"/>
    <property type="match status" value="1"/>
</dbReference>
<name>A0A9J6NXM6_9CLOT</name>
<sequence length="438" mass="49151">MNYSEAMDFLNSSSKFGMKLGLDRITKMLELLGNPHKGLKFIHIAGTNGKGSTTAMLSSSLIEAGYKTGMYTSPFIENFEERIQVDGKNIPKDKVAEYMLKIKNISGEMEAFDLGEITYFEIVTTLGFLYFKEMKIDIGVIEVGLGGRFDATNVINPILTIITSISYDHTHILGNSISEIAFEKAGIIKENVPVVLYPVVEEAYNTIKKVAEEKNADIIYLETHMAIIDEIVKSNNNENAIQKVTIKNRHEEIKIKLPLVGAHQVMNCLVAVNSLIKLNEQGMVITEDNIIKGIEKVKWPGRMELMIKEPRFIIDGAHNIDAIRYLKENLKIYYEYEKLYILVGILSDKDIDEMIKIISGEGDEIISLTPNNIRAENSEQLSKKIAHYNPNVKAMDNYTEAIEYVLDKAGEKDLIIACGSLYLIGELRGIIKNIKGNG</sequence>
<evidence type="ECO:0000256" key="8">
    <source>
        <dbReference type="ARBA" id="ARBA00022842"/>
    </source>
</evidence>
<keyword evidence="5" id="KW-0479">Metal-binding</keyword>
<evidence type="ECO:0000256" key="7">
    <source>
        <dbReference type="ARBA" id="ARBA00022840"/>
    </source>
</evidence>
<dbReference type="PANTHER" id="PTHR11136">
    <property type="entry name" value="FOLYLPOLYGLUTAMATE SYNTHASE-RELATED"/>
    <property type="match status" value="1"/>
</dbReference>
<keyword evidence="8" id="KW-0460">Magnesium</keyword>
<dbReference type="SUPFAM" id="SSF53244">
    <property type="entry name" value="MurD-like peptide ligases, peptide-binding domain"/>
    <property type="match status" value="1"/>
</dbReference>
<evidence type="ECO:0000256" key="6">
    <source>
        <dbReference type="ARBA" id="ARBA00022741"/>
    </source>
</evidence>
<dbReference type="InterPro" id="IPR001645">
    <property type="entry name" value="Folylpolyglutamate_synth"/>
</dbReference>
<feature type="domain" description="Mur ligase central" evidence="13">
    <location>
        <begin position="44"/>
        <end position="273"/>
    </location>
</feature>
<protein>
    <recommendedName>
        <fullName evidence="3">tetrahydrofolate synthase</fullName>
        <ecNumber evidence="3">6.3.2.17</ecNumber>
    </recommendedName>
    <alternativeName>
        <fullName evidence="9">Tetrahydrofolylpolyglutamate synthase</fullName>
    </alternativeName>
</protein>
<dbReference type="InterPro" id="IPR004101">
    <property type="entry name" value="Mur_ligase_C"/>
</dbReference>
<comment type="cofactor">
    <cofactor evidence="1">
        <name>Mg(2+)</name>
        <dbReference type="ChEBI" id="CHEBI:18420"/>
    </cofactor>
</comment>
<feature type="domain" description="Mur ligase C-terminal" evidence="12">
    <location>
        <begin position="301"/>
        <end position="420"/>
    </location>
</feature>
<dbReference type="EMBL" id="JAGSOJ010000001">
    <property type="protein sequence ID" value="MCM1988381.1"/>
    <property type="molecule type" value="Genomic_DNA"/>
</dbReference>
<evidence type="ECO:0000256" key="4">
    <source>
        <dbReference type="ARBA" id="ARBA00022598"/>
    </source>
</evidence>
<dbReference type="EC" id="6.3.2.17" evidence="3"/>
<dbReference type="InterPro" id="IPR036615">
    <property type="entry name" value="Mur_ligase_C_dom_sf"/>
</dbReference>
<dbReference type="GO" id="GO:0046872">
    <property type="term" value="F:metal ion binding"/>
    <property type="evidence" value="ECO:0007669"/>
    <property type="project" value="UniProtKB-KW"/>
</dbReference>
<evidence type="ECO:0000256" key="2">
    <source>
        <dbReference type="ARBA" id="ARBA00008276"/>
    </source>
</evidence>
<comment type="similarity">
    <text evidence="2 11">Belongs to the folylpolyglutamate synthase family.</text>
</comment>
<dbReference type="GO" id="GO:0005737">
    <property type="term" value="C:cytoplasm"/>
    <property type="evidence" value="ECO:0007669"/>
    <property type="project" value="TreeGrafter"/>
</dbReference>
<dbReference type="InterPro" id="IPR013221">
    <property type="entry name" value="Mur_ligase_cen"/>
</dbReference>
<reference evidence="14" key="1">
    <citation type="journal article" date="2021" name="mSystems">
        <title>Bacteria and Archaea Synergistically Convert Glycine Betaine to Biogenic Methane in the Formosa Cold Seep of the South China Sea.</title>
        <authorList>
            <person name="Li L."/>
            <person name="Zhang W."/>
            <person name="Zhang S."/>
            <person name="Song L."/>
            <person name="Sun Q."/>
            <person name="Zhang H."/>
            <person name="Xiang H."/>
            <person name="Dong X."/>
        </authorList>
    </citation>
    <scope>NUCLEOTIDE SEQUENCE</scope>
    <source>
        <strain evidence="14">ZWT</strain>
    </source>
</reference>
<evidence type="ECO:0000256" key="5">
    <source>
        <dbReference type="ARBA" id="ARBA00022723"/>
    </source>
</evidence>
<dbReference type="PIRSF" id="PIRSF001563">
    <property type="entry name" value="Folylpolyglu_synth"/>
    <property type="match status" value="1"/>
</dbReference>
<evidence type="ECO:0000256" key="1">
    <source>
        <dbReference type="ARBA" id="ARBA00001946"/>
    </source>
</evidence>
<dbReference type="Pfam" id="PF08245">
    <property type="entry name" value="Mur_ligase_M"/>
    <property type="match status" value="1"/>
</dbReference>
<reference evidence="14" key="2">
    <citation type="submission" date="2021-04" db="EMBL/GenBank/DDBJ databases">
        <authorList>
            <person name="Dong X."/>
        </authorList>
    </citation>
    <scope>NUCLEOTIDE SEQUENCE</scope>
    <source>
        <strain evidence="14">ZWT</strain>
    </source>
</reference>
<proteinExistence type="inferred from homology"/>
<gene>
    <name evidence="14" type="ORF">KDK92_01405</name>
</gene>
<accession>A0A9J6NXM6</accession>
<evidence type="ECO:0000313" key="15">
    <source>
        <dbReference type="Proteomes" id="UP001056429"/>
    </source>
</evidence>
<evidence type="ECO:0000259" key="13">
    <source>
        <dbReference type="Pfam" id="PF08245"/>
    </source>
</evidence>